<dbReference type="STRING" id="930990.A0A067MW08"/>
<dbReference type="SUPFAM" id="SSF55785">
    <property type="entry name" value="PYP-like sensor domain (PAS domain)"/>
    <property type="match status" value="1"/>
</dbReference>
<dbReference type="Gene3D" id="3.30.450.20">
    <property type="entry name" value="PAS domain"/>
    <property type="match status" value="1"/>
</dbReference>
<dbReference type="Pfam" id="PF00989">
    <property type="entry name" value="PAS"/>
    <property type="match status" value="1"/>
</dbReference>
<evidence type="ECO:0000256" key="5">
    <source>
        <dbReference type="SAM" id="MobiDB-lite"/>
    </source>
</evidence>
<feature type="compositionally biased region" description="Polar residues" evidence="5">
    <location>
        <begin position="181"/>
        <end position="196"/>
    </location>
</feature>
<dbReference type="InterPro" id="IPR035965">
    <property type="entry name" value="PAS-like_dom_sf"/>
</dbReference>
<gene>
    <name evidence="8" type="ORF">BOTBODRAFT_169843</name>
</gene>
<dbReference type="Proteomes" id="UP000027195">
    <property type="component" value="Unassembled WGS sequence"/>
</dbReference>
<dbReference type="GO" id="GO:0043565">
    <property type="term" value="F:sequence-specific DNA binding"/>
    <property type="evidence" value="ECO:0007669"/>
    <property type="project" value="InterPro"/>
</dbReference>
<dbReference type="CDD" id="cd00202">
    <property type="entry name" value="ZnF_GATA"/>
    <property type="match status" value="1"/>
</dbReference>
<evidence type="ECO:0000259" key="6">
    <source>
        <dbReference type="PROSITE" id="PS50112"/>
    </source>
</evidence>
<evidence type="ECO:0000256" key="2">
    <source>
        <dbReference type="ARBA" id="ARBA00022771"/>
    </source>
</evidence>
<keyword evidence="2 4" id="KW-0863">Zinc-finger</keyword>
<evidence type="ECO:0000313" key="9">
    <source>
        <dbReference type="Proteomes" id="UP000027195"/>
    </source>
</evidence>
<feature type="region of interest" description="Disordered" evidence="5">
    <location>
        <begin position="250"/>
        <end position="281"/>
    </location>
</feature>
<evidence type="ECO:0000313" key="8">
    <source>
        <dbReference type="EMBL" id="KDQ19789.1"/>
    </source>
</evidence>
<keyword evidence="9" id="KW-1185">Reference proteome</keyword>
<evidence type="ECO:0000256" key="3">
    <source>
        <dbReference type="ARBA" id="ARBA00022833"/>
    </source>
</evidence>
<feature type="domain" description="PAS" evidence="6">
    <location>
        <begin position="44"/>
        <end position="99"/>
    </location>
</feature>
<dbReference type="InterPro" id="IPR000014">
    <property type="entry name" value="PAS"/>
</dbReference>
<sequence length="335" mass="37139">MSIQIPEQSCPPSTAQHRPAPVFEFTKRKKWADLLISEMSGIVLLVLSPKGNVLYCGAAVGELLGWNEDEVVDKSFETLLHEDDVALFAAHFNASIAANCELSTFVRLKAKSPDVKCPLFEIRGHPHFDDGTQLDCKCFFAMARPYPNRNTAMIDSFLQLKMENERLRQTLMHMPEKDLNTPASPQSFTSQTSQAAVSHVRGEADSAFDPPVIHALPMPIMSSSQFPRRSYTASSSRSSNDDLLTVADLSSSHGSMRRKSPTMGPSDRSDEGSRKKKAKRELTASQQYVCVTCGRTDSPEWRRGPLGAKTLCNACGLRWAKRNSKRKPDEGADDM</sequence>
<dbReference type="OrthoDB" id="2162994at2759"/>
<dbReference type="PANTHER" id="PTHR45658:SF18">
    <property type="entry name" value="PROTEIN GAT2"/>
    <property type="match status" value="1"/>
</dbReference>
<dbReference type="AlphaFoldDB" id="A0A067MW08"/>
<dbReference type="SMART" id="SM00091">
    <property type="entry name" value="PAS"/>
    <property type="match status" value="1"/>
</dbReference>
<dbReference type="PROSITE" id="PS00344">
    <property type="entry name" value="GATA_ZN_FINGER_1"/>
    <property type="match status" value="1"/>
</dbReference>
<protein>
    <recommendedName>
        <fullName evidence="10">GATA-type domain-containing protein</fullName>
    </recommendedName>
</protein>
<dbReference type="HOGENOM" id="CLU_024414_1_1_1"/>
<organism evidence="8 9">
    <name type="scientific">Botryobasidium botryosum (strain FD-172 SS1)</name>
    <dbReference type="NCBI Taxonomy" id="930990"/>
    <lineage>
        <taxon>Eukaryota</taxon>
        <taxon>Fungi</taxon>
        <taxon>Dikarya</taxon>
        <taxon>Basidiomycota</taxon>
        <taxon>Agaricomycotina</taxon>
        <taxon>Agaricomycetes</taxon>
        <taxon>Cantharellales</taxon>
        <taxon>Botryobasidiaceae</taxon>
        <taxon>Botryobasidium</taxon>
    </lineage>
</organism>
<dbReference type="InterPro" id="IPR013088">
    <property type="entry name" value="Znf_NHR/GATA"/>
</dbReference>
<keyword evidence="1" id="KW-0479">Metal-binding</keyword>
<dbReference type="SUPFAM" id="SSF57716">
    <property type="entry name" value="Glucocorticoid receptor-like (DNA-binding domain)"/>
    <property type="match status" value="1"/>
</dbReference>
<dbReference type="GO" id="GO:0008270">
    <property type="term" value="F:zinc ion binding"/>
    <property type="evidence" value="ECO:0007669"/>
    <property type="project" value="UniProtKB-KW"/>
</dbReference>
<dbReference type="SMART" id="SM00401">
    <property type="entry name" value="ZnF_GATA"/>
    <property type="match status" value="1"/>
</dbReference>
<dbReference type="InterPro" id="IPR051140">
    <property type="entry name" value="GATA_TF"/>
</dbReference>
<evidence type="ECO:0000256" key="4">
    <source>
        <dbReference type="PROSITE-ProRule" id="PRU00094"/>
    </source>
</evidence>
<evidence type="ECO:0000256" key="1">
    <source>
        <dbReference type="ARBA" id="ARBA00022723"/>
    </source>
</evidence>
<dbReference type="InterPro" id="IPR013767">
    <property type="entry name" value="PAS_fold"/>
</dbReference>
<proteinExistence type="predicted"/>
<dbReference type="PANTHER" id="PTHR45658">
    <property type="entry name" value="GATA TRANSCRIPTION FACTOR"/>
    <property type="match status" value="1"/>
</dbReference>
<feature type="domain" description="GATA-type" evidence="7">
    <location>
        <begin position="284"/>
        <end position="326"/>
    </location>
</feature>
<dbReference type="EMBL" id="KL198018">
    <property type="protein sequence ID" value="KDQ19789.1"/>
    <property type="molecule type" value="Genomic_DNA"/>
</dbReference>
<dbReference type="PROSITE" id="PS50112">
    <property type="entry name" value="PAS"/>
    <property type="match status" value="1"/>
</dbReference>
<dbReference type="CDD" id="cd00130">
    <property type="entry name" value="PAS"/>
    <property type="match status" value="1"/>
</dbReference>
<dbReference type="GO" id="GO:0006355">
    <property type="term" value="P:regulation of DNA-templated transcription"/>
    <property type="evidence" value="ECO:0007669"/>
    <property type="project" value="InterPro"/>
</dbReference>
<keyword evidence="3" id="KW-0862">Zinc</keyword>
<dbReference type="InterPro" id="IPR000679">
    <property type="entry name" value="Znf_GATA"/>
</dbReference>
<dbReference type="InParanoid" id="A0A067MW08"/>
<accession>A0A067MW08</accession>
<name>A0A067MW08_BOTB1</name>
<dbReference type="Gene3D" id="3.30.50.10">
    <property type="entry name" value="Erythroid Transcription Factor GATA-1, subunit A"/>
    <property type="match status" value="1"/>
</dbReference>
<dbReference type="Pfam" id="PF00320">
    <property type="entry name" value="GATA"/>
    <property type="match status" value="1"/>
</dbReference>
<dbReference type="PROSITE" id="PS50114">
    <property type="entry name" value="GATA_ZN_FINGER_2"/>
    <property type="match status" value="1"/>
</dbReference>
<feature type="region of interest" description="Disordered" evidence="5">
    <location>
        <begin position="177"/>
        <end position="203"/>
    </location>
</feature>
<evidence type="ECO:0008006" key="10">
    <source>
        <dbReference type="Google" id="ProtNLM"/>
    </source>
</evidence>
<reference evidence="9" key="1">
    <citation type="journal article" date="2014" name="Proc. Natl. Acad. Sci. U.S.A.">
        <title>Extensive sampling of basidiomycete genomes demonstrates inadequacy of the white-rot/brown-rot paradigm for wood decay fungi.</title>
        <authorList>
            <person name="Riley R."/>
            <person name="Salamov A.A."/>
            <person name="Brown D.W."/>
            <person name="Nagy L.G."/>
            <person name="Floudas D."/>
            <person name="Held B.W."/>
            <person name="Levasseur A."/>
            <person name="Lombard V."/>
            <person name="Morin E."/>
            <person name="Otillar R."/>
            <person name="Lindquist E.A."/>
            <person name="Sun H."/>
            <person name="LaButti K.M."/>
            <person name="Schmutz J."/>
            <person name="Jabbour D."/>
            <person name="Luo H."/>
            <person name="Baker S.E."/>
            <person name="Pisabarro A.G."/>
            <person name="Walton J.D."/>
            <person name="Blanchette R.A."/>
            <person name="Henrissat B."/>
            <person name="Martin F."/>
            <person name="Cullen D."/>
            <person name="Hibbett D.S."/>
            <person name="Grigoriev I.V."/>
        </authorList>
    </citation>
    <scope>NUCLEOTIDE SEQUENCE [LARGE SCALE GENOMIC DNA]</scope>
    <source>
        <strain evidence="9">FD-172 SS1</strain>
    </source>
</reference>
<evidence type="ECO:0000259" key="7">
    <source>
        <dbReference type="PROSITE" id="PS50114"/>
    </source>
</evidence>